<protein>
    <submittedName>
        <fullName evidence="2">Uncharacterized protein</fullName>
    </submittedName>
</protein>
<keyword evidence="1" id="KW-1133">Transmembrane helix</keyword>
<dbReference type="RefSeq" id="WP_406857061.1">
    <property type="nucleotide sequence ID" value="NZ_CP157484.1"/>
</dbReference>
<proteinExistence type="predicted"/>
<reference evidence="2" key="1">
    <citation type="submission" date="2024-05" db="EMBL/GenBank/DDBJ databases">
        <authorList>
            <person name="Kim S."/>
            <person name="Heo J."/>
            <person name="Choi H."/>
            <person name="Choi Y."/>
            <person name="Kwon S.-W."/>
            <person name="Kim Y."/>
        </authorList>
    </citation>
    <scope>NUCLEOTIDE SEQUENCE</scope>
    <source>
        <strain evidence="2">KACC 23698</strain>
    </source>
</reference>
<dbReference type="EMBL" id="CP157484">
    <property type="protein sequence ID" value="XBO40206.1"/>
    <property type="molecule type" value="Genomic_DNA"/>
</dbReference>
<accession>A0AAU7JJ46</accession>
<sequence length="127" mass="13199">MTISFGNTTDGVFRRRRGGELSALGLLTIGVTACFALPPSAAAASREESVALAAALVAYDKICAAPGQPIKRDALVAALAKLADQGVDITRAQDRADVLAAVEGIVRILQPGLDKARWCAAILKRAQ</sequence>
<dbReference type="AlphaFoldDB" id="A0AAU7JJ46"/>
<evidence type="ECO:0000256" key="1">
    <source>
        <dbReference type="SAM" id="Phobius"/>
    </source>
</evidence>
<feature type="transmembrane region" description="Helical" evidence="1">
    <location>
        <begin position="21"/>
        <end position="38"/>
    </location>
</feature>
<keyword evidence="1" id="KW-0472">Membrane</keyword>
<name>A0AAU7JJ46_9HYPH</name>
<keyword evidence="1" id="KW-0812">Transmembrane</keyword>
<organism evidence="2">
    <name type="scientific">Alsobacter sp. KACC 23698</name>
    <dbReference type="NCBI Taxonomy" id="3149229"/>
    <lineage>
        <taxon>Bacteria</taxon>
        <taxon>Pseudomonadati</taxon>
        <taxon>Pseudomonadota</taxon>
        <taxon>Alphaproteobacteria</taxon>
        <taxon>Hyphomicrobiales</taxon>
        <taxon>Alsobacteraceae</taxon>
        <taxon>Alsobacter</taxon>
    </lineage>
</organism>
<evidence type="ECO:0000313" key="2">
    <source>
        <dbReference type="EMBL" id="XBO40206.1"/>
    </source>
</evidence>
<gene>
    <name evidence="2" type="ORF">ABEG18_05340</name>
</gene>